<gene>
    <name evidence="13" type="ORF">CHIRRI_LOCUS1601</name>
</gene>
<dbReference type="GO" id="GO:0005938">
    <property type="term" value="C:cell cortex"/>
    <property type="evidence" value="ECO:0007669"/>
    <property type="project" value="UniProtKB-SubCell"/>
</dbReference>
<keyword evidence="2" id="KW-0963">Cytoplasm</keyword>
<feature type="region of interest" description="Disordered" evidence="10">
    <location>
        <begin position="558"/>
        <end position="642"/>
    </location>
</feature>
<dbReference type="GO" id="GO:0043130">
    <property type="term" value="F:ubiquitin binding"/>
    <property type="evidence" value="ECO:0007669"/>
    <property type="project" value="InterPro"/>
</dbReference>
<evidence type="ECO:0000256" key="10">
    <source>
        <dbReference type="SAM" id="MobiDB-lite"/>
    </source>
</evidence>
<feature type="domain" description="FYVE-type" evidence="11">
    <location>
        <begin position="160"/>
        <end position="220"/>
    </location>
</feature>
<dbReference type="InterPro" id="IPR024641">
    <property type="entry name" value="HRS_helical"/>
</dbReference>
<dbReference type="GO" id="GO:0032456">
    <property type="term" value="P:endocytic recycling"/>
    <property type="evidence" value="ECO:0007669"/>
    <property type="project" value="TreeGrafter"/>
</dbReference>
<comment type="function">
    <text evidence="7">Essential role in endosome membrane invagination and formation of multivesicular bodies, MVBs. Required during gastrulation and appears to regulate early embryonic signaling pathways. Inhibits tyrosine kinase receptor signaling by promoting degradation of the tyrosine-phosphorylated, active receptor, potentially by sorting activated receptors into MVBs. The MVBs are then trafficked to the lysosome where their contents are degraded.</text>
</comment>
<dbReference type="CDD" id="cd15720">
    <property type="entry name" value="FYVE_Hrs"/>
    <property type="match status" value="1"/>
</dbReference>
<feature type="compositionally biased region" description="Pro residues" evidence="10">
    <location>
        <begin position="294"/>
        <end position="307"/>
    </location>
</feature>
<evidence type="ECO:0000259" key="12">
    <source>
        <dbReference type="PROSITE" id="PS50179"/>
    </source>
</evidence>
<dbReference type="Gene3D" id="1.20.5.1940">
    <property type="match status" value="1"/>
</dbReference>
<dbReference type="InterPro" id="IPR011011">
    <property type="entry name" value="Znf_FYVE_PHD"/>
</dbReference>
<dbReference type="GO" id="GO:0048471">
    <property type="term" value="C:perinuclear region of cytoplasm"/>
    <property type="evidence" value="ECO:0007669"/>
    <property type="project" value="UniProtKB-SubCell"/>
</dbReference>
<reference evidence="13" key="2">
    <citation type="submission" date="2022-10" db="EMBL/GenBank/DDBJ databases">
        <authorList>
            <consortium name="ENA_rothamsted_submissions"/>
            <consortium name="culmorum"/>
            <person name="King R."/>
        </authorList>
    </citation>
    <scope>NUCLEOTIDE SEQUENCE</scope>
</reference>
<protein>
    <recommendedName>
        <fullName evidence="1 7">Hepatocyte growth factor-regulated tyrosine kinase substrate</fullName>
    </recommendedName>
</protein>
<accession>A0A9N9WP18</accession>
<dbReference type="PROSITE" id="PS50178">
    <property type="entry name" value="ZF_FYVE"/>
    <property type="match status" value="1"/>
</dbReference>
<dbReference type="AlphaFoldDB" id="A0A9N9WP18"/>
<dbReference type="FunFam" id="1.20.5.1940:FF:000003">
    <property type="entry name" value="Hepatocyte growth factor-regulated tyrosine kinase substrate"/>
    <property type="match status" value="1"/>
</dbReference>
<dbReference type="InterPro" id="IPR017073">
    <property type="entry name" value="HGS/VPS27"/>
</dbReference>
<dbReference type="FunFam" id="3.30.40.10:FF:000028">
    <property type="entry name" value="Putative hepatocyte growth factor-regulated tyrosine kinase substrate"/>
    <property type="match status" value="1"/>
</dbReference>
<feature type="compositionally biased region" description="Low complexity" evidence="10">
    <location>
        <begin position="626"/>
        <end position="642"/>
    </location>
</feature>
<dbReference type="GO" id="GO:0035091">
    <property type="term" value="F:phosphatidylinositol binding"/>
    <property type="evidence" value="ECO:0007669"/>
    <property type="project" value="InterPro"/>
</dbReference>
<organism evidence="13 14">
    <name type="scientific">Chironomus riparius</name>
    <dbReference type="NCBI Taxonomy" id="315576"/>
    <lineage>
        <taxon>Eukaryota</taxon>
        <taxon>Metazoa</taxon>
        <taxon>Ecdysozoa</taxon>
        <taxon>Arthropoda</taxon>
        <taxon>Hexapoda</taxon>
        <taxon>Insecta</taxon>
        <taxon>Pterygota</taxon>
        <taxon>Neoptera</taxon>
        <taxon>Endopterygota</taxon>
        <taxon>Diptera</taxon>
        <taxon>Nematocera</taxon>
        <taxon>Chironomoidea</taxon>
        <taxon>Chironomidae</taxon>
        <taxon>Chironominae</taxon>
        <taxon>Chironomus</taxon>
    </lineage>
</organism>
<evidence type="ECO:0000256" key="2">
    <source>
        <dbReference type="ARBA" id="ARBA00022490"/>
    </source>
</evidence>
<keyword evidence="4" id="KW-0479">Metal-binding</keyword>
<evidence type="ECO:0000256" key="3">
    <source>
        <dbReference type="ARBA" id="ARBA00022553"/>
    </source>
</evidence>
<dbReference type="PANTHER" id="PTHR46275:SF1">
    <property type="entry name" value="HEPATOCYTE GROWTH FACTOR-REGULATED TYROSINE KINASE SUBSTRATE"/>
    <property type="match status" value="1"/>
</dbReference>
<name>A0A9N9WP18_9DIPT</name>
<keyword evidence="5 8" id="KW-0863">Zinc-finger</keyword>
<feature type="region of interest" description="Disordered" evidence="10">
    <location>
        <begin position="694"/>
        <end position="745"/>
    </location>
</feature>
<evidence type="ECO:0000313" key="14">
    <source>
        <dbReference type="Proteomes" id="UP001153620"/>
    </source>
</evidence>
<dbReference type="PIRSF" id="PIRSF036956">
    <property type="entry name" value="Hrs_Vps27"/>
    <property type="match status" value="1"/>
</dbReference>
<dbReference type="OrthoDB" id="957735at2759"/>
<evidence type="ECO:0000256" key="8">
    <source>
        <dbReference type="PROSITE-ProRule" id="PRU00091"/>
    </source>
</evidence>
<dbReference type="GO" id="GO:0008270">
    <property type="term" value="F:zinc ion binding"/>
    <property type="evidence" value="ECO:0007669"/>
    <property type="project" value="UniProtKB-KW"/>
</dbReference>
<feature type="compositionally biased region" description="Low complexity" evidence="10">
    <location>
        <begin position="563"/>
        <end position="585"/>
    </location>
</feature>
<evidence type="ECO:0000256" key="9">
    <source>
        <dbReference type="SAM" id="Coils"/>
    </source>
</evidence>
<dbReference type="Gene3D" id="1.25.40.90">
    <property type="match status" value="1"/>
</dbReference>
<proteinExistence type="predicted"/>
<evidence type="ECO:0000259" key="11">
    <source>
        <dbReference type="PROSITE" id="PS50178"/>
    </source>
</evidence>
<dbReference type="InterPro" id="IPR017455">
    <property type="entry name" value="Znf_FYVE-rel"/>
</dbReference>
<feature type="compositionally biased region" description="Polar residues" evidence="10">
    <location>
        <begin position="598"/>
        <end position="625"/>
    </location>
</feature>
<dbReference type="SUPFAM" id="SSF48464">
    <property type="entry name" value="ENTH/VHS domain"/>
    <property type="match status" value="1"/>
</dbReference>
<keyword evidence="3" id="KW-0597">Phosphoprotein</keyword>
<evidence type="ECO:0000256" key="7">
    <source>
        <dbReference type="PIRNR" id="PIRNR036956"/>
    </source>
</evidence>
<dbReference type="Pfam" id="PF12210">
    <property type="entry name" value="Hrs_helical"/>
    <property type="match status" value="1"/>
</dbReference>
<evidence type="ECO:0000256" key="5">
    <source>
        <dbReference type="ARBA" id="ARBA00022771"/>
    </source>
</evidence>
<dbReference type="SMART" id="SM00064">
    <property type="entry name" value="FYVE"/>
    <property type="match status" value="1"/>
</dbReference>
<evidence type="ECO:0000256" key="6">
    <source>
        <dbReference type="ARBA" id="ARBA00022833"/>
    </source>
</evidence>
<dbReference type="GO" id="GO:0031623">
    <property type="term" value="P:receptor internalization"/>
    <property type="evidence" value="ECO:0007669"/>
    <property type="project" value="TreeGrafter"/>
</dbReference>
<dbReference type="SMART" id="SM00288">
    <property type="entry name" value="VHS"/>
    <property type="match status" value="1"/>
</dbReference>
<keyword evidence="6" id="KW-0862">Zinc</keyword>
<dbReference type="Gene3D" id="3.30.40.10">
    <property type="entry name" value="Zinc/RING finger domain, C3HC4 (zinc finger)"/>
    <property type="match status" value="1"/>
</dbReference>
<feature type="coiled-coil region" evidence="9">
    <location>
        <begin position="423"/>
        <end position="457"/>
    </location>
</feature>
<dbReference type="PROSITE" id="PS50179">
    <property type="entry name" value="VHS"/>
    <property type="match status" value="1"/>
</dbReference>
<sequence length="745" mass="85279">MFKSSTFDKTLETATSHLKLEPDWTSIMIICDLIRQNDVSAKQAVSQIKKKMLSQNPHTALYALMVLESIVKNCGAPVHEEISNKANCEAYTNLVQTTIHENVRNKMLELIQTWSHAFRSAYKYRGIKDTMNILKTEGYKFPEMKDISDKLFASDVAPEWADGDVCHRCRASFSIVNRKHHCRNCGQVFCGQCSGKFSIIPRFGIEKEVRVCDGCFDQLQKPVVPVVKKDEDELPAEYLTSSLAQQNQQPVRKTDEELREEEELQLALALSQSEAESKKKQAFAKRNYPKSLSPEPPQRSPTPPETPSDPELARYLNRNYWEQRQVQETMSPSAPSPMPSSIISLNIQKTSSEKDIEIDEFTQSMRTQVEIFVNRMKSNSSRGRSIANDTSVQTLFMNITSMHSRLLSYIKEMDDKRLWYEQLQDKLSQIKDSRAALDVLRQEHIEKVRRIAEEQERQRQMQMAYKLEIMRKKKQEYLQYQRQLALQRIQEQEREMQMRQEQQKAQYMMGGNNYQSFMPSTGSPLHAPNQQPQQFAGQFPGNFVNPQAIYGQIPINSQMPSINQGYPMQQGPQQGQQNNQQSQVGPPNPQSAFMPINPAQSSIQPGNIPTTTLPGMNAQTTQNGHQQPMMMPPGSQVPPQQMMQVPPIMSTTIAPSSMMQSMQNPNFQQPQVPQMQQQPQMMNQQFQPIPMHQNMVPQQQQQQQSTQMQHANQITQSSPQQVAPPPPVEPEKPKEVETAELISFD</sequence>
<dbReference type="InterPro" id="IPR002014">
    <property type="entry name" value="VHS_dom"/>
</dbReference>
<dbReference type="CDD" id="cd03569">
    <property type="entry name" value="VHS_Hrs"/>
    <property type="match status" value="1"/>
</dbReference>
<evidence type="ECO:0000313" key="13">
    <source>
        <dbReference type="EMBL" id="CAG9798619.1"/>
    </source>
</evidence>
<comment type="subcellular location">
    <subcellularLocation>
        <location evidence="7">Cytoplasm</location>
        <location evidence="7">Cell cortex</location>
    </subcellularLocation>
    <subcellularLocation>
        <location evidence="7">Cytoplasm</location>
        <location evidence="7">Perinuclear region</location>
    </subcellularLocation>
</comment>
<evidence type="ECO:0000256" key="4">
    <source>
        <dbReference type="ARBA" id="ARBA00022723"/>
    </source>
</evidence>
<dbReference type="Proteomes" id="UP001153620">
    <property type="component" value="Chromosome 1"/>
</dbReference>
<feature type="compositionally biased region" description="Low complexity" evidence="10">
    <location>
        <begin position="698"/>
        <end position="721"/>
    </location>
</feature>
<keyword evidence="14" id="KW-1185">Reference proteome</keyword>
<feature type="domain" description="VHS" evidence="12">
    <location>
        <begin position="14"/>
        <end position="142"/>
    </location>
</feature>
<dbReference type="SUPFAM" id="SSF57903">
    <property type="entry name" value="FYVE/PHD zinc finger"/>
    <property type="match status" value="1"/>
</dbReference>
<dbReference type="InterPro" id="IPR008942">
    <property type="entry name" value="ENTH_VHS"/>
</dbReference>
<dbReference type="Pfam" id="PF01363">
    <property type="entry name" value="FYVE"/>
    <property type="match status" value="1"/>
</dbReference>
<dbReference type="InterPro" id="IPR003903">
    <property type="entry name" value="UIM_dom"/>
</dbReference>
<dbReference type="Pfam" id="PF00790">
    <property type="entry name" value="VHS"/>
    <property type="match status" value="1"/>
</dbReference>
<dbReference type="CDD" id="cd21387">
    <property type="entry name" value="GAT_Hrs"/>
    <property type="match status" value="1"/>
</dbReference>
<dbReference type="PANTHER" id="PTHR46275">
    <property type="entry name" value="HEPATOCYTE GROWTH FACTOR-REGULATED TYROSINE KINASE SUBSTRATE"/>
    <property type="match status" value="1"/>
</dbReference>
<dbReference type="InterPro" id="IPR000306">
    <property type="entry name" value="Znf_FYVE"/>
</dbReference>
<dbReference type="GO" id="GO:0005769">
    <property type="term" value="C:early endosome"/>
    <property type="evidence" value="ECO:0007669"/>
    <property type="project" value="TreeGrafter"/>
</dbReference>
<dbReference type="PROSITE" id="PS50330">
    <property type="entry name" value="UIM"/>
    <property type="match status" value="1"/>
</dbReference>
<keyword evidence="9" id="KW-0175">Coiled coil</keyword>
<dbReference type="InterPro" id="IPR013083">
    <property type="entry name" value="Znf_RING/FYVE/PHD"/>
</dbReference>
<dbReference type="EMBL" id="OU895877">
    <property type="protein sequence ID" value="CAG9798619.1"/>
    <property type="molecule type" value="Genomic_DNA"/>
</dbReference>
<evidence type="ECO:0000256" key="1">
    <source>
        <dbReference type="ARBA" id="ARBA00015450"/>
    </source>
</evidence>
<feature type="region of interest" description="Disordered" evidence="10">
    <location>
        <begin position="278"/>
        <end position="311"/>
    </location>
</feature>
<reference evidence="13" key="1">
    <citation type="submission" date="2022-01" db="EMBL/GenBank/DDBJ databases">
        <authorList>
            <person name="King R."/>
        </authorList>
    </citation>
    <scope>NUCLEOTIDE SEQUENCE</scope>
</reference>